<dbReference type="Proteomes" id="UP000178797">
    <property type="component" value="Unassembled WGS sequence"/>
</dbReference>
<dbReference type="InterPro" id="IPR036393">
    <property type="entry name" value="AceGlu_kinase-like_sf"/>
</dbReference>
<evidence type="ECO:0000256" key="8">
    <source>
        <dbReference type="ARBA" id="ARBA00022840"/>
    </source>
</evidence>
<comment type="pathway">
    <text evidence="1">Amino-acid biosynthesis; L-arginine biosynthesis; N(2)-acetyl-L-ornithine from L-glutamate: step 2/4.</text>
</comment>
<dbReference type="Gene3D" id="3.40.1160.10">
    <property type="entry name" value="Acetylglutamate kinase-like"/>
    <property type="match status" value="1"/>
</dbReference>
<dbReference type="GO" id="GO:0003991">
    <property type="term" value="F:acetylglutamate kinase activity"/>
    <property type="evidence" value="ECO:0007669"/>
    <property type="project" value="UniProtKB-EC"/>
</dbReference>
<dbReference type="PIRSF" id="PIRSF000728">
    <property type="entry name" value="NAGK"/>
    <property type="match status" value="1"/>
</dbReference>
<feature type="non-terminal residue" evidence="11">
    <location>
        <position position="1"/>
    </location>
</feature>
<protein>
    <recommendedName>
        <fullName evidence="2">acetylglutamate kinase</fullName>
        <ecNumber evidence="2">2.7.2.8</ecNumber>
    </recommendedName>
</protein>
<dbReference type="AlphaFoldDB" id="A0A1F7RQC1"/>
<dbReference type="InterPro" id="IPR004662">
    <property type="entry name" value="AcgluKinase_fam"/>
</dbReference>
<evidence type="ECO:0000313" key="12">
    <source>
        <dbReference type="Proteomes" id="UP000178797"/>
    </source>
</evidence>
<sequence length="289" mass="31495">NTLIEAIPYIRNFYGKTIVIKYGGSAMSDEDLKENFALDIILLKFIGINPIIVHGGGPQIGVFLKKIGKDTKFFEGYRVTDDETMDVVEMVLGGIINKSIVALINKHGGKAIGLTGKDGNFIKAAKMVMKKKKPDKNNPELIDLGRVGEVEEIDPTVIDSLDKSFIPVIAPIGVDKQGRSLNINADLVAGAIAWALKAEKLVLLTDVEGIMDRKNKLISTLTEKQVKKHIKDGVIKGGMLPKVRCCLEALDQGVSKVHMVDGRVKHALLLEIFTNKGVGTEIVRNKGKS</sequence>
<dbReference type="PRINTS" id="PR00474">
    <property type="entry name" value="GLU5KINASE"/>
</dbReference>
<keyword evidence="5" id="KW-0808">Transferase</keyword>
<keyword evidence="6" id="KW-0547">Nucleotide-binding</keyword>
<dbReference type="InterPro" id="IPR037528">
    <property type="entry name" value="ArgB"/>
</dbReference>
<evidence type="ECO:0000313" key="11">
    <source>
        <dbReference type="EMBL" id="OGL43752.1"/>
    </source>
</evidence>
<dbReference type="NCBIfam" id="TIGR00761">
    <property type="entry name" value="argB"/>
    <property type="match status" value="1"/>
</dbReference>
<evidence type="ECO:0000256" key="3">
    <source>
        <dbReference type="ARBA" id="ARBA00022571"/>
    </source>
</evidence>
<dbReference type="GO" id="GO:0006526">
    <property type="term" value="P:L-arginine biosynthetic process"/>
    <property type="evidence" value="ECO:0007669"/>
    <property type="project" value="UniProtKB-KW"/>
</dbReference>
<dbReference type="GO" id="GO:0005737">
    <property type="term" value="C:cytoplasm"/>
    <property type="evidence" value="ECO:0007669"/>
    <property type="project" value="InterPro"/>
</dbReference>
<dbReference type="FunFam" id="3.40.1160.10:FF:000004">
    <property type="entry name" value="Acetylglutamate kinase"/>
    <property type="match status" value="1"/>
</dbReference>
<name>A0A1F7RQC1_9BACT</name>
<reference evidence="11 12" key="1">
    <citation type="journal article" date="2016" name="Nat. Commun.">
        <title>Thousands of microbial genomes shed light on interconnected biogeochemical processes in an aquifer system.</title>
        <authorList>
            <person name="Anantharaman K."/>
            <person name="Brown C.T."/>
            <person name="Hug L.A."/>
            <person name="Sharon I."/>
            <person name="Castelle C.J."/>
            <person name="Probst A.J."/>
            <person name="Thomas B.C."/>
            <person name="Singh A."/>
            <person name="Wilkins M.J."/>
            <person name="Karaoz U."/>
            <person name="Brodie E.L."/>
            <person name="Williams K.H."/>
            <person name="Hubbard S.S."/>
            <person name="Banfield J.F."/>
        </authorList>
    </citation>
    <scope>NUCLEOTIDE SEQUENCE [LARGE SCALE GENOMIC DNA]</scope>
</reference>
<dbReference type="HAMAP" id="MF_00082">
    <property type="entry name" value="ArgB"/>
    <property type="match status" value="1"/>
</dbReference>
<evidence type="ECO:0000256" key="1">
    <source>
        <dbReference type="ARBA" id="ARBA00004828"/>
    </source>
</evidence>
<feature type="domain" description="Aspartate/glutamate/uridylate kinase" evidence="10">
    <location>
        <begin position="16"/>
        <end position="260"/>
    </location>
</feature>
<dbReference type="GO" id="GO:0005524">
    <property type="term" value="F:ATP binding"/>
    <property type="evidence" value="ECO:0007669"/>
    <property type="project" value="UniProtKB-KW"/>
</dbReference>
<accession>A0A1F7RQC1</accession>
<evidence type="ECO:0000256" key="5">
    <source>
        <dbReference type="ARBA" id="ARBA00022679"/>
    </source>
</evidence>
<dbReference type="Pfam" id="PF00696">
    <property type="entry name" value="AA_kinase"/>
    <property type="match status" value="1"/>
</dbReference>
<gene>
    <name evidence="11" type="ORF">A2W05_05180</name>
</gene>
<evidence type="ECO:0000256" key="2">
    <source>
        <dbReference type="ARBA" id="ARBA00013065"/>
    </source>
</evidence>
<evidence type="ECO:0000256" key="6">
    <source>
        <dbReference type="ARBA" id="ARBA00022741"/>
    </source>
</evidence>
<evidence type="ECO:0000256" key="7">
    <source>
        <dbReference type="ARBA" id="ARBA00022777"/>
    </source>
</evidence>
<proteinExistence type="inferred from homology"/>
<dbReference type="EC" id="2.7.2.8" evidence="2"/>
<dbReference type="InterPro" id="IPR041727">
    <property type="entry name" value="NAGK-C"/>
</dbReference>
<evidence type="ECO:0000259" key="10">
    <source>
        <dbReference type="Pfam" id="PF00696"/>
    </source>
</evidence>
<keyword evidence="7 11" id="KW-0418">Kinase</keyword>
<dbReference type="EMBL" id="MGDE01000210">
    <property type="protein sequence ID" value="OGL43752.1"/>
    <property type="molecule type" value="Genomic_DNA"/>
</dbReference>
<dbReference type="PANTHER" id="PTHR23342">
    <property type="entry name" value="N-ACETYLGLUTAMATE SYNTHASE"/>
    <property type="match status" value="1"/>
</dbReference>
<dbReference type="CDD" id="cd04250">
    <property type="entry name" value="AAK_NAGK-C"/>
    <property type="match status" value="1"/>
</dbReference>
<organism evidence="11 12">
    <name type="scientific">Candidatus Schekmanbacteria bacterium RBG_16_38_10</name>
    <dbReference type="NCBI Taxonomy" id="1817879"/>
    <lineage>
        <taxon>Bacteria</taxon>
        <taxon>Candidatus Schekmaniibacteriota</taxon>
    </lineage>
</organism>
<dbReference type="InterPro" id="IPR001048">
    <property type="entry name" value="Asp/Glu/Uridylate_kinase"/>
</dbReference>
<keyword evidence="8" id="KW-0067">ATP-binding</keyword>
<evidence type="ECO:0000256" key="4">
    <source>
        <dbReference type="ARBA" id="ARBA00022605"/>
    </source>
</evidence>
<comment type="catalytic activity">
    <reaction evidence="9">
        <text>N-acetyl-L-glutamate + ATP = N-acetyl-L-glutamyl 5-phosphate + ADP</text>
        <dbReference type="Rhea" id="RHEA:14629"/>
        <dbReference type="ChEBI" id="CHEBI:30616"/>
        <dbReference type="ChEBI" id="CHEBI:44337"/>
        <dbReference type="ChEBI" id="CHEBI:57936"/>
        <dbReference type="ChEBI" id="CHEBI:456216"/>
        <dbReference type="EC" id="2.7.2.8"/>
    </reaction>
</comment>
<keyword evidence="3" id="KW-0055">Arginine biosynthesis</keyword>
<dbReference type="SUPFAM" id="SSF53633">
    <property type="entry name" value="Carbamate kinase-like"/>
    <property type="match status" value="1"/>
</dbReference>
<dbReference type="PANTHER" id="PTHR23342:SF0">
    <property type="entry name" value="N-ACETYLGLUTAMATE SYNTHASE, MITOCHONDRIAL"/>
    <property type="match status" value="1"/>
</dbReference>
<comment type="caution">
    <text evidence="11">The sequence shown here is derived from an EMBL/GenBank/DDBJ whole genome shotgun (WGS) entry which is preliminary data.</text>
</comment>
<evidence type="ECO:0000256" key="9">
    <source>
        <dbReference type="ARBA" id="ARBA00048141"/>
    </source>
</evidence>
<dbReference type="InterPro" id="IPR001057">
    <property type="entry name" value="Glu/AcGlu_kinase"/>
</dbReference>
<keyword evidence="4" id="KW-0028">Amino-acid biosynthesis</keyword>